<accession>A0A0C2X3T4</accession>
<dbReference type="AlphaFoldDB" id="A0A0C2X3T4"/>
<feature type="domain" description="C2H2-type" evidence="2">
    <location>
        <begin position="374"/>
        <end position="392"/>
    </location>
</feature>
<gene>
    <name evidence="3" type="ORF">M378DRAFT_198789</name>
</gene>
<organism evidence="3 4">
    <name type="scientific">Amanita muscaria (strain Koide BX008)</name>
    <dbReference type="NCBI Taxonomy" id="946122"/>
    <lineage>
        <taxon>Eukaryota</taxon>
        <taxon>Fungi</taxon>
        <taxon>Dikarya</taxon>
        <taxon>Basidiomycota</taxon>
        <taxon>Agaricomycotina</taxon>
        <taxon>Agaricomycetes</taxon>
        <taxon>Agaricomycetidae</taxon>
        <taxon>Agaricales</taxon>
        <taxon>Pluteineae</taxon>
        <taxon>Amanitaceae</taxon>
        <taxon>Amanita</taxon>
    </lineage>
</organism>
<keyword evidence="1" id="KW-0862">Zinc</keyword>
<dbReference type="OrthoDB" id="6365676at2759"/>
<sequence>MSSNFIDYTKYLTSGVITLSPNQSIPSRTNSRDNAFVAAQSVPSAGPYIVRDTTLPLHPCPPPPSQRFDRQIVATSYEPQQSLVRRFGTEMVLDLNHQQYHTAMGGDVTPGPFSSFPDNPILVRSTTVGIAHGISESGLAAADHLMPVYRIADCHTLTGTHNPQPQPLINNVQPSYYPSNLAVGTIQQSATNPTFTNAYNKGTAQEVLSESGLAAANHLMPVTVHRAEICHNLTSTHNAELQPLFSSVFINNIQPPYYPGDLAVGSIQQPPTMALADPTSANYYLTLDENTNSTRTFTNAYKGGTERGPSYDDEVITTGSTNPDGKESLTYFPLYDGNTVRWHCNLSGCQYVSRSKRDIKRHCSNLRHGGSREHKCEFCGNGFLRKDTLKRHVTETRCLLRQAQLKSPEDDLCE</sequence>
<proteinExistence type="predicted"/>
<dbReference type="Proteomes" id="UP000054549">
    <property type="component" value="Unassembled WGS sequence"/>
</dbReference>
<keyword evidence="1" id="KW-0863">Zinc-finger</keyword>
<dbReference type="EMBL" id="KN818259">
    <property type="protein sequence ID" value="KIL63393.1"/>
    <property type="molecule type" value="Genomic_DNA"/>
</dbReference>
<dbReference type="InParanoid" id="A0A0C2X3T4"/>
<evidence type="ECO:0000313" key="3">
    <source>
        <dbReference type="EMBL" id="KIL63393.1"/>
    </source>
</evidence>
<reference evidence="3 4" key="1">
    <citation type="submission" date="2014-04" db="EMBL/GenBank/DDBJ databases">
        <title>Evolutionary Origins and Diversification of the Mycorrhizal Mutualists.</title>
        <authorList>
            <consortium name="DOE Joint Genome Institute"/>
            <consortium name="Mycorrhizal Genomics Consortium"/>
            <person name="Kohler A."/>
            <person name="Kuo A."/>
            <person name="Nagy L.G."/>
            <person name="Floudas D."/>
            <person name="Copeland A."/>
            <person name="Barry K.W."/>
            <person name="Cichocki N."/>
            <person name="Veneault-Fourrey C."/>
            <person name="LaButti K."/>
            <person name="Lindquist E.A."/>
            <person name="Lipzen A."/>
            <person name="Lundell T."/>
            <person name="Morin E."/>
            <person name="Murat C."/>
            <person name="Riley R."/>
            <person name="Ohm R."/>
            <person name="Sun H."/>
            <person name="Tunlid A."/>
            <person name="Henrissat B."/>
            <person name="Grigoriev I.V."/>
            <person name="Hibbett D.S."/>
            <person name="Martin F."/>
        </authorList>
    </citation>
    <scope>NUCLEOTIDE SEQUENCE [LARGE SCALE GENOMIC DNA]</scope>
    <source>
        <strain evidence="3 4">Koide BX008</strain>
    </source>
</reference>
<evidence type="ECO:0000259" key="2">
    <source>
        <dbReference type="PROSITE" id="PS50157"/>
    </source>
</evidence>
<protein>
    <recommendedName>
        <fullName evidence="2">C2H2-type domain-containing protein</fullName>
    </recommendedName>
</protein>
<keyword evidence="1" id="KW-0479">Metal-binding</keyword>
<name>A0A0C2X3T4_AMAMK</name>
<dbReference type="InterPro" id="IPR036236">
    <property type="entry name" value="Znf_C2H2_sf"/>
</dbReference>
<dbReference type="SUPFAM" id="SSF57667">
    <property type="entry name" value="beta-beta-alpha zinc fingers"/>
    <property type="match status" value="1"/>
</dbReference>
<evidence type="ECO:0000256" key="1">
    <source>
        <dbReference type="PROSITE-ProRule" id="PRU00042"/>
    </source>
</evidence>
<dbReference type="HOGENOM" id="CLU_794466_0_0_1"/>
<dbReference type="PROSITE" id="PS50157">
    <property type="entry name" value="ZINC_FINGER_C2H2_2"/>
    <property type="match status" value="1"/>
</dbReference>
<dbReference type="GO" id="GO:0008270">
    <property type="term" value="F:zinc ion binding"/>
    <property type="evidence" value="ECO:0007669"/>
    <property type="project" value="UniProtKB-KW"/>
</dbReference>
<keyword evidence="4" id="KW-1185">Reference proteome</keyword>
<dbReference type="InterPro" id="IPR013087">
    <property type="entry name" value="Znf_C2H2_type"/>
</dbReference>
<dbReference type="SMART" id="SM00355">
    <property type="entry name" value="ZnF_C2H2"/>
    <property type="match status" value="2"/>
</dbReference>
<evidence type="ECO:0000313" key="4">
    <source>
        <dbReference type="Proteomes" id="UP000054549"/>
    </source>
</evidence>
<dbReference type="Gene3D" id="3.30.160.60">
    <property type="entry name" value="Classic Zinc Finger"/>
    <property type="match status" value="1"/>
</dbReference>